<name>A0A0T6DQJ9_9GAMM</name>
<dbReference type="GO" id="GO:0009693">
    <property type="term" value="P:ethylene biosynthetic process"/>
    <property type="evidence" value="ECO:0007669"/>
    <property type="project" value="UniProtKB-KW"/>
</dbReference>
<dbReference type="InterPro" id="IPR026992">
    <property type="entry name" value="DIOX_N"/>
</dbReference>
<dbReference type="Pfam" id="PF03171">
    <property type="entry name" value="2OG-FeII_Oxy"/>
    <property type="match status" value="1"/>
</dbReference>
<dbReference type="PRINTS" id="PR00682">
    <property type="entry name" value="IPNSYNTHASE"/>
</dbReference>
<accession>A0A0T6DQJ9</accession>
<keyword evidence="11" id="KW-0408">Iron</keyword>
<comment type="pathway">
    <text evidence="2">Alkene biosynthesis; ethylene biosynthesis via 2-oxoglutarate.</text>
</comment>
<evidence type="ECO:0000256" key="1">
    <source>
        <dbReference type="ARBA" id="ARBA00001954"/>
    </source>
</evidence>
<dbReference type="PROSITE" id="PS51471">
    <property type="entry name" value="FE2OG_OXY"/>
    <property type="match status" value="1"/>
</dbReference>
<dbReference type="Gene3D" id="2.60.120.330">
    <property type="entry name" value="B-lactam Antibiotic, Isopenicillin N Synthase, Chain"/>
    <property type="match status" value="1"/>
</dbReference>
<dbReference type="Pfam" id="PF14226">
    <property type="entry name" value="DIOX_N"/>
    <property type="match status" value="1"/>
</dbReference>
<evidence type="ECO:0000256" key="6">
    <source>
        <dbReference type="ARBA" id="ARBA00022666"/>
    </source>
</evidence>
<evidence type="ECO:0000256" key="7">
    <source>
        <dbReference type="ARBA" id="ARBA00031011"/>
    </source>
</evidence>
<dbReference type="InterPro" id="IPR044861">
    <property type="entry name" value="IPNS-like_FE2OG_OXY"/>
</dbReference>
<dbReference type="GO" id="GO:0046872">
    <property type="term" value="F:metal ion binding"/>
    <property type="evidence" value="ECO:0007669"/>
    <property type="project" value="UniProtKB-KW"/>
</dbReference>
<evidence type="ECO:0000256" key="5">
    <source>
        <dbReference type="ARBA" id="ARBA00019045"/>
    </source>
</evidence>
<dbReference type="InterPro" id="IPR027443">
    <property type="entry name" value="IPNS-like_sf"/>
</dbReference>
<evidence type="ECO:0000313" key="13">
    <source>
        <dbReference type="EMBL" id="KRU21878.1"/>
    </source>
</evidence>
<dbReference type="RefSeq" id="WP_058025359.1">
    <property type="nucleotide sequence ID" value="NZ_LNDJ01000090.1"/>
</dbReference>
<dbReference type="STRING" id="554343.AS194_10710"/>
<feature type="domain" description="Fe2OG dioxygenase" evidence="12">
    <location>
        <begin position="181"/>
        <end position="280"/>
    </location>
</feature>
<dbReference type="EMBL" id="LNDJ01000090">
    <property type="protein sequence ID" value="KRU21878.1"/>
    <property type="molecule type" value="Genomic_DNA"/>
</dbReference>
<comment type="caution">
    <text evidence="13">The sequence shown here is derived from an EMBL/GenBank/DDBJ whole genome shotgun (WGS) entry which is preliminary data.</text>
</comment>
<dbReference type="PANTHER" id="PTHR47990">
    <property type="entry name" value="2-OXOGLUTARATE (2OG) AND FE(II)-DEPENDENT OXYGENASE SUPERFAMILY PROTEIN-RELATED"/>
    <property type="match status" value="1"/>
</dbReference>
<evidence type="ECO:0000256" key="4">
    <source>
        <dbReference type="ARBA" id="ARBA00012531"/>
    </source>
</evidence>
<evidence type="ECO:0000256" key="11">
    <source>
        <dbReference type="RuleBase" id="RU003682"/>
    </source>
</evidence>
<comment type="catalytic activity">
    <reaction evidence="9">
        <text>2-oxoglutarate + O2 + 2 H(+) = ethene + 3 CO2 + H2O</text>
        <dbReference type="Rhea" id="RHEA:31523"/>
        <dbReference type="ChEBI" id="CHEBI:15377"/>
        <dbReference type="ChEBI" id="CHEBI:15378"/>
        <dbReference type="ChEBI" id="CHEBI:15379"/>
        <dbReference type="ChEBI" id="CHEBI:16526"/>
        <dbReference type="ChEBI" id="CHEBI:16810"/>
        <dbReference type="ChEBI" id="CHEBI:18153"/>
        <dbReference type="EC" id="1.13.12.19"/>
    </reaction>
</comment>
<reference evidence="13 14" key="1">
    <citation type="submission" date="2015-11" db="EMBL/GenBank/DDBJ databases">
        <title>Permanent draft genome of Psychrobacter piscatorii LQ58.</title>
        <authorList>
            <person name="Zhou M."/>
            <person name="Dong B."/>
            <person name="Liu Q."/>
        </authorList>
    </citation>
    <scope>NUCLEOTIDE SEQUENCE [LARGE SCALE GENOMIC DNA]</scope>
    <source>
        <strain evidence="13 14">LQ58</strain>
    </source>
</reference>
<sequence length="350" mass="39503">MSVFEKTVHKAFTELPIVDISLLFSDDLNKREIAASSLDKAVRETGFLYLKGHQIAPSLINDLKEVVKEYFKQDQNSKMKNYIGLSKNHSGYVPRGEEGFYSTDSQKPDLKEAYDIGPDSPSLMARFEKEAFTQWPKDGAFKKSVSAYYNAMLELSRVLFQGFALALKLPENTFTQYLTTPPSQLRLIHYFDNPEAEESDSGIGAHTDYEFFTILLPTAPGLQVLNGANEWINVPLVEDCFVINIGDMMEQVSNGQYVATSHRVRQVKEERYSFPFFSSLDYETVVAPISKFVDKQEVSSYEPIICGDHLLAQTIQTFSYLKEKSARGEVNLPENSRSLLSFGQAAIKEG</sequence>
<dbReference type="AlphaFoldDB" id="A0A0T6DQJ9"/>
<evidence type="ECO:0000256" key="10">
    <source>
        <dbReference type="ARBA" id="ARBA00049359"/>
    </source>
</evidence>
<dbReference type="EC" id="1.14.20.7" evidence="3"/>
<dbReference type="Proteomes" id="UP000051202">
    <property type="component" value="Unassembled WGS sequence"/>
</dbReference>
<keyword evidence="6" id="KW-0266">Ethylene biosynthesis</keyword>
<evidence type="ECO:0000256" key="8">
    <source>
        <dbReference type="ARBA" id="ARBA00031282"/>
    </source>
</evidence>
<dbReference type="InterPro" id="IPR050231">
    <property type="entry name" value="Iron_ascorbate_oxido_reductase"/>
</dbReference>
<dbReference type="GO" id="GO:0102276">
    <property type="term" value="F:2-oxoglutarate oxygenase/decarboxylase (ethylene-forming) activity"/>
    <property type="evidence" value="ECO:0007669"/>
    <property type="project" value="UniProtKB-EC"/>
</dbReference>
<evidence type="ECO:0000313" key="14">
    <source>
        <dbReference type="Proteomes" id="UP000051202"/>
    </source>
</evidence>
<protein>
    <recommendedName>
        <fullName evidence="5">2-oxoglutarate-dependent ethylene/succinate-forming enzyme</fullName>
        <ecNumber evidence="4">1.13.12.19</ecNumber>
        <ecNumber evidence="3">1.14.20.7</ecNumber>
    </recommendedName>
    <alternativeName>
        <fullName evidence="7">2-oxoglutarate dioxygenase (ethylene-forming)</fullName>
    </alternativeName>
    <alternativeName>
        <fullName evidence="8">2-oxoglutarate/L-arginine monooxygenase/decarboxylase (succinate-forming)</fullName>
    </alternativeName>
</protein>
<keyword evidence="14" id="KW-1185">Reference proteome</keyword>
<proteinExistence type="inferred from homology"/>
<evidence type="ECO:0000259" key="12">
    <source>
        <dbReference type="PROSITE" id="PS51471"/>
    </source>
</evidence>
<dbReference type="InterPro" id="IPR005123">
    <property type="entry name" value="Oxoglu/Fe-dep_dioxygenase_dom"/>
</dbReference>
<dbReference type="EC" id="1.13.12.19" evidence="4"/>
<evidence type="ECO:0000256" key="3">
    <source>
        <dbReference type="ARBA" id="ARBA00012293"/>
    </source>
</evidence>
<gene>
    <name evidence="13" type="ORF">AS194_10710</name>
</gene>
<comment type="catalytic activity">
    <reaction evidence="10">
        <text>L-arginine + 2-oxoglutarate + O2 = guanidine + L-glutamate 5-semialdehyde + succinate + CO2</text>
        <dbReference type="Rhea" id="RHEA:31535"/>
        <dbReference type="ChEBI" id="CHEBI:15379"/>
        <dbReference type="ChEBI" id="CHEBI:16526"/>
        <dbReference type="ChEBI" id="CHEBI:16810"/>
        <dbReference type="ChEBI" id="CHEBI:30031"/>
        <dbReference type="ChEBI" id="CHEBI:30087"/>
        <dbReference type="ChEBI" id="CHEBI:32682"/>
        <dbReference type="ChEBI" id="CHEBI:58066"/>
        <dbReference type="EC" id="1.14.20.7"/>
    </reaction>
</comment>
<keyword evidence="11" id="KW-0479">Metal-binding</keyword>
<comment type="similarity">
    <text evidence="11">Belongs to the iron/ascorbate-dependent oxidoreductase family.</text>
</comment>
<organism evidence="13 14">
    <name type="scientific">Psychrobacter piscatorii</name>
    <dbReference type="NCBI Taxonomy" id="554343"/>
    <lineage>
        <taxon>Bacteria</taxon>
        <taxon>Pseudomonadati</taxon>
        <taxon>Pseudomonadota</taxon>
        <taxon>Gammaproteobacteria</taxon>
        <taxon>Moraxellales</taxon>
        <taxon>Moraxellaceae</taxon>
        <taxon>Psychrobacter</taxon>
    </lineage>
</organism>
<comment type="cofactor">
    <cofactor evidence="1">
        <name>Fe(2+)</name>
        <dbReference type="ChEBI" id="CHEBI:29033"/>
    </cofactor>
</comment>
<keyword evidence="11" id="KW-0560">Oxidoreductase</keyword>
<dbReference type="SUPFAM" id="SSF51197">
    <property type="entry name" value="Clavaminate synthase-like"/>
    <property type="match status" value="1"/>
</dbReference>
<evidence type="ECO:0000256" key="9">
    <source>
        <dbReference type="ARBA" id="ARBA00047725"/>
    </source>
</evidence>
<evidence type="ECO:0000256" key="2">
    <source>
        <dbReference type="ARBA" id="ARBA00004767"/>
    </source>
</evidence>